<evidence type="ECO:0000256" key="3">
    <source>
        <dbReference type="ARBA" id="ARBA00022475"/>
    </source>
</evidence>
<dbReference type="PANTHER" id="PTHR30558:SF3">
    <property type="entry name" value="BIOPOLYMER TRANSPORT PROTEIN EXBD-RELATED"/>
    <property type="match status" value="1"/>
</dbReference>
<keyword evidence="6" id="KW-0472">Membrane</keyword>
<comment type="subcellular location">
    <subcellularLocation>
        <location evidence="1">Cell membrane</location>
        <topology evidence="1">Single-pass membrane protein</topology>
    </subcellularLocation>
    <subcellularLocation>
        <location evidence="7">Cell membrane</location>
        <topology evidence="7">Single-pass type II membrane protein</topology>
    </subcellularLocation>
</comment>
<evidence type="ECO:0000256" key="2">
    <source>
        <dbReference type="ARBA" id="ARBA00005811"/>
    </source>
</evidence>
<dbReference type="GO" id="GO:0005886">
    <property type="term" value="C:plasma membrane"/>
    <property type="evidence" value="ECO:0007669"/>
    <property type="project" value="UniProtKB-SubCell"/>
</dbReference>
<keyword evidence="5" id="KW-1133">Transmembrane helix</keyword>
<dbReference type="RefSeq" id="WP_109681097.1">
    <property type="nucleotide sequence ID" value="NZ_QGGP01000001.1"/>
</dbReference>
<keyword evidence="9" id="KW-1185">Reference proteome</keyword>
<accession>A0A316DS50</accession>
<keyword evidence="3" id="KW-1003">Cell membrane</keyword>
<dbReference type="Pfam" id="PF02472">
    <property type="entry name" value="ExbD"/>
    <property type="match status" value="1"/>
</dbReference>
<evidence type="ECO:0000256" key="1">
    <source>
        <dbReference type="ARBA" id="ARBA00004162"/>
    </source>
</evidence>
<evidence type="ECO:0000313" key="8">
    <source>
        <dbReference type="EMBL" id="PWK20844.1"/>
    </source>
</evidence>
<dbReference type="GO" id="GO:0022857">
    <property type="term" value="F:transmembrane transporter activity"/>
    <property type="evidence" value="ECO:0007669"/>
    <property type="project" value="InterPro"/>
</dbReference>
<evidence type="ECO:0000313" key="9">
    <source>
        <dbReference type="Proteomes" id="UP000245430"/>
    </source>
</evidence>
<evidence type="ECO:0000256" key="4">
    <source>
        <dbReference type="ARBA" id="ARBA00022692"/>
    </source>
</evidence>
<comment type="caution">
    <text evidence="8">The sequence shown here is derived from an EMBL/GenBank/DDBJ whole genome shotgun (WGS) entry which is preliminary data.</text>
</comment>
<evidence type="ECO:0000256" key="6">
    <source>
        <dbReference type="ARBA" id="ARBA00023136"/>
    </source>
</evidence>
<reference evidence="8 9" key="1">
    <citation type="submission" date="2018-05" db="EMBL/GenBank/DDBJ databases">
        <title>Genomic Encyclopedia of Archaeal and Bacterial Type Strains, Phase II (KMG-II): from individual species to whole genera.</title>
        <authorList>
            <person name="Goeker M."/>
        </authorList>
    </citation>
    <scope>NUCLEOTIDE SEQUENCE [LARGE SCALE GENOMIC DNA]</scope>
    <source>
        <strain evidence="8 9">DSM 22637</strain>
    </source>
</reference>
<keyword evidence="4 7" id="KW-0812">Transmembrane</keyword>
<dbReference type="InterPro" id="IPR003400">
    <property type="entry name" value="ExbD"/>
</dbReference>
<keyword evidence="7" id="KW-0813">Transport</keyword>
<evidence type="ECO:0000256" key="7">
    <source>
        <dbReference type="RuleBase" id="RU003879"/>
    </source>
</evidence>
<proteinExistence type="inferred from homology"/>
<comment type="similarity">
    <text evidence="2 7">Belongs to the ExbD/TolR family.</text>
</comment>
<sequence>MAKRSAPEVNAGSMADIAFLLLIFFLVTTTIETDSGLNRKLPPIDPPDDTEVIIKEKNIFQLNVNKNDALFLKTGGEEKIIQIKDLRAAAVAFLDNGGGTGPDACKRCQGRKNPRSSDNFDKAIISLQNDRATKYKTYIAVQNEIIAAYNELRNREFERSFPNLGMNFVEADKRYSDPRTPSEEKANLKDKLEEIKILIPQKFSEAEPKKSN</sequence>
<dbReference type="EMBL" id="QGGP01000001">
    <property type="protein sequence ID" value="PWK20844.1"/>
    <property type="molecule type" value="Genomic_DNA"/>
</dbReference>
<dbReference type="GO" id="GO:0015031">
    <property type="term" value="P:protein transport"/>
    <property type="evidence" value="ECO:0007669"/>
    <property type="project" value="UniProtKB-KW"/>
</dbReference>
<gene>
    <name evidence="8" type="ORF">LX78_00550</name>
</gene>
<keyword evidence="7" id="KW-0653">Protein transport</keyword>
<name>A0A316DS50_9FLAO</name>
<dbReference type="OrthoDB" id="9801500at2"/>
<evidence type="ECO:0000256" key="5">
    <source>
        <dbReference type="ARBA" id="ARBA00022989"/>
    </source>
</evidence>
<organism evidence="8 9">
    <name type="scientific">Xanthomarina spongicola</name>
    <dbReference type="NCBI Taxonomy" id="570520"/>
    <lineage>
        <taxon>Bacteria</taxon>
        <taxon>Pseudomonadati</taxon>
        <taxon>Bacteroidota</taxon>
        <taxon>Flavobacteriia</taxon>
        <taxon>Flavobacteriales</taxon>
        <taxon>Flavobacteriaceae</taxon>
        <taxon>Xanthomarina</taxon>
    </lineage>
</organism>
<protein>
    <submittedName>
        <fullName evidence="8">Biopolymer transport protein ExbD</fullName>
    </submittedName>
</protein>
<dbReference type="Proteomes" id="UP000245430">
    <property type="component" value="Unassembled WGS sequence"/>
</dbReference>
<dbReference type="PANTHER" id="PTHR30558">
    <property type="entry name" value="EXBD MEMBRANE COMPONENT OF PMF-DRIVEN MACROMOLECULE IMPORT SYSTEM"/>
    <property type="match status" value="1"/>
</dbReference>
<dbReference type="AlphaFoldDB" id="A0A316DS50"/>